<sequence length="48" mass="5655">MNIPIYSKNICSKLKVKIKQNQNELKKTAIYNIQAACRRYNVVKLQIM</sequence>
<dbReference type="Proteomes" id="UP000006322">
    <property type="component" value="Unassembled WGS sequence"/>
</dbReference>
<name>K6YI57_9ALTE</name>
<comment type="caution">
    <text evidence="1">The sequence shown here is derived from an EMBL/GenBank/DDBJ whole genome shotgun (WGS) entry which is preliminary data.</text>
</comment>
<gene>
    <name evidence="1" type="ORF">GPLA_1490</name>
</gene>
<evidence type="ECO:0000313" key="1">
    <source>
        <dbReference type="EMBL" id="GAC32404.1"/>
    </source>
</evidence>
<keyword evidence="2" id="KW-1185">Reference proteome</keyword>
<organism evidence="1 2">
    <name type="scientific">Paraglaciecola polaris LMG 21857</name>
    <dbReference type="NCBI Taxonomy" id="1129793"/>
    <lineage>
        <taxon>Bacteria</taxon>
        <taxon>Pseudomonadati</taxon>
        <taxon>Pseudomonadota</taxon>
        <taxon>Gammaproteobacteria</taxon>
        <taxon>Alteromonadales</taxon>
        <taxon>Alteromonadaceae</taxon>
        <taxon>Paraglaciecola</taxon>
    </lineage>
</organism>
<accession>K6YI57</accession>
<proteinExistence type="predicted"/>
<evidence type="ECO:0008006" key="3">
    <source>
        <dbReference type="Google" id="ProtNLM"/>
    </source>
</evidence>
<dbReference type="AlphaFoldDB" id="K6YI57"/>
<dbReference type="EMBL" id="BAER01000038">
    <property type="protein sequence ID" value="GAC32404.1"/>
    <property type="molecule type" value="Genomic_DNA"/>
</dbReference>
<dbReference type="STRING" id="1129793.GPLA_1490"/>
<protein>
    <recommendedName>
        <fullName evidence="3">Transposase</fullName>
    </recommendedName>
</protein>
<reference evidence="2" key="1">
    <citation type="journal article" date="2014" name="Environ. Microbiol.">
        <title>Comparative genomics of the marine bacterial genus Glaciecola reveals the high degree of genomic diversity and genomic characteristic for cold adaptation.</title>
        <authorList>
            <person name="Qin Q.L."/>
            <person name="Xie B.B."/>
            <person name="Yu Y."/>
            <person name="Shu Y.L."/>
            <person name="Rong J.C."/>
            <person name="Zhang Y.J."/>
            <person name="Zhao D.L."/>
            <person name="Chen X.L."/>
            <person name="Zhang X.Y."/>
            <person name="Chen B."/>
            <person name="Zhou B.C."/>
            <person name="Zhang Y.Z."/>
        </authorList>
    </citation>
    <scope>NUCLEOTIDE SEQUENCE [LARGE SCALE GENOMIC DNA]</scope>
    <source>
        <strain evidence="2">LMG 21857</strain>
    </source>
</reference>
<evidence type="ECO:0000313" key="2">
    <source>
        <dbReference type="Proteomes" id="UP000006322"/>
    </source>
</evidence>